<evidence type="ECO:0000313" key="5">
    <source>
        <dbReference type="EMBL" id="RZC84671.1"/>
    </source>
</evidence>
<dbReference type="OMA" id="CISETHG"/>
<reference evidence="5 6" key="1">
    <citation type="journal article" date="2018" name="Science">
        <title>The opium poppy genome and morphinan production.</title>
        <authorList>
            <person name="Guo L."/>
            <person name="Winzer T."/>
            <person name="Yang X."/>
            <person name="Li Y."/>
            <person name="Ning Z."/>
            <person name="He Z."/>
            <person name="Teodor R."/>
            <person name="Lu Y."/>
            <person name="Bowser T.A."/>
            <person name="Graham I.A."/>
            <person name="Ye K."/>
        </authorList>
    </citation>
    <scope>NUCLEOTIDE SEQUENCE [LARGE SCALE GENOMIC DNA]</scope>
    <source>
        <strain evidence="6">cv. HN1</strain>
        <tissue evidence="5">Leaves</tissue>
    </source>
</reference>
<comment type="similarity">
    <text evidence="1">Belongs to the PPR family. P subfamily.</text>
</comment>
<name>A0A4Y7LK96_PAPSO</name>
<dbReference type="AlphaFoldDB" id="A0A4Y7LK96"/>
<evidence type="ECO:0000256" key="4">
    <source>
        <dbReference type="SAM" id="MobiDB-lite"/>
    </source>
</evidence>
<feature type="compositionally biased region" description="Acidic residues" evidence="4">
    <location>
        <begin position="32"/>
        <end position="45"/>
    </location>
</feature>
<dbReference type="NCBIfam" id="TIGR00756">
    <property type="entry name" value="PPR"/>
    <property type="match status" value="1"/>
</dbReference>
<evidence type="ECO:0000256" key="2">
    <source>
        <dbReference type="ARBA" id="ARBA00022737"/>
    </source>
</evidence>
<keyword evidence="6" id="KW-1185">Reference proteome</keyword>
<dbReference type="Gramene" id="RZC84671">
    <property type="protein sequence ID" value="RZC84671"/>
    <property type="gene ID" value="C5167_047467"/>
</dbReference>
<dbReference type="Proteomes" id="UP000316621">
    <property type="component" value="Chromosome 11"/>
</dbReference>
<gene>
    <name evidence="5" type="ORF">C5167_047467</name>
</gene>
<dbReference type="PROSITE" id="PS51375">
    <property type="entry name" value="PPR"/>
    <property type="match status" value="1"/>
</dbReference>
<dbReference type="PANTHER" id="PTHR45717">
    <property type="entry name" value="OS12G0527900 PROTEIN"/>
    <property type="match status" value="1"/>
</dbReference>
<dbReference type="STRING" id="3469.A0A4Y7LK96"/>
<dbReference type="InterPro" id="IPR011990">
    <property type="entry name" value="TPR-like_helical_dom_sf"/>
</dbReference>
<dbReference type="EMBL" id="CM010725">
    <property type="protein sequence ID" value="RZC84671.1"/>
    <property type="molecule type" value="Genomic_DNA"/>
</dbReference>
<dbReference type="InterPro" id="IPR002885">
    <property type="entry name" value="PPR_rpt"/>
</dbReference>
<evidence type="ECO:0000256" key="3">
    <source>
        <dbReference type="PROSITE-ProRule" id="PRU00708"/>
    </source>
</evidence>
<dbReference type="Gene3D" id="1.25.40.10">
    <property type="entry name" value="Tetratricopeptide repeat domain"/>
    <property type="match status" value="2"/>
</dbReference>
<sequence length="472" mass="53934">METAGMIVTNIYEDEDDGEDLKDGLSELNDTSAEEEDRVAKAEEEEERDYATRLNLIAKRRGMALAEKYLKQSIPETFKGVTVYVTMLCNYVSVGDAKKTEQVFEKMRDLGFPLSGFACQQMILLYKKFDRKKIESVLSLMRENDVKLTRFTYLLLIDLKGEANDMAGMEELVEAMRIDGLEIDNYIRGELARHYILAGLNEKAGKVLKEMEGEDLEENHGACKQLLPLYASLGKADEVERIWKVCESDGRVDDYLAAISAFGKVGRVDKAEDIFEKRIKSGKTISSKGYAALLNVYGDHKLLAKGKDLVKRMASASQPINRFVWDTLVKLFVDAGEVEKADLVLQKAMQQGGKQMEPPLYNSFHVMMDQYSIRGDIHNTEKIFHQLRQSGYVIKIWDYQSLLQAYIKAKVPAYGLRERMRVDNLIPNKFVAEQLAQMDSFKFVAEHLAQIDSFKNNWQHLIWSIERAHPCR</sequence>
<evidence type="ECO:0008006" key="7">
    <source>
        <dbReference type="Google" id="ProtNLM"/>
    </source>
</evidence>
<dbReference type="PANTHER" id="PTHR45717:SF15">
    <property type="entry name" value="AGL218WP"/>
    <property type="match status" value="1"/>
</dbReference>
<keyword evidence="2" id="KW-0677">Repeat</keyword>
<accession>A0A4Y7LK96</accession>
<dbReference type="Pfam" id="PF13812">
    <property type="entry name" value="PPR_3"/>
    <property type="match status" value="1"/>
</dbReference>
<feature type="repeat" description="PPR" evidence="3">
    <location>
        <begin position="80"/>
        <end position="114"/>
    </location>
</feature>
<organism evidence="5 6">
    <name type="scientific">Papaver somniferum</name>
    <name type="common">Opium poppy</name>
    <dbReference type="NCBI Taxonomy" id="3469"/>
    <lineage>
        <taxon>Eukaryota</taxon>
        <taxon>Viridiplantae</taxon>
        <taxon>Streptophyta</taxon>
        <taxon>Embryophyta</taxon>
        <taxon>Tracheophyta</taxon>
        <taxon>Spermatophyta</taxon>
        <taxon>Magnoliopsida</taxon>
        <taxon>Ranunculales</taxon>
        <taxon>Papaveraceae</taxon>
        <taxon>Papaveroideae</taxon>
        <taxon>Papaver</taxon>
    </lineage>
</organism>
<proteinExistence type="inferred from homology"/>
<dbReference type="GO" id="GO:0005739">
    <property type="term" value="C:mitochondrion"/>
    <property type="evidence" value="ECO:0007669"/>
    <property type="project" value="TreeGrafter"/>
</dbReference>
<feature type="region of interest" description="Disordered" evidence="4">
    <location>
        <begin position="1"/>
        <end position="45"/>
    </location>
</feature>
<dbReference type="GO" id="GO:0003729">
    <property type="term" value="F:mRNA binding"/>
    <property type="evidence" value="ECO:0007669"/>
    <property type="project" value="UniProtKB-ARBA"/>
</dbReference>
<evidence type="ECO:0000256" key="1">
    <source>
        <dbReference type="ARBA" id="ARBA00007626"/>
    </source>
</evidence>
<evidence type="ECO:0000313" key="6">
    <source>
        <dbReference type="Proteomes" id="UP000316621"/>
    </source>
</evidence>
<protein>
    <recommendedName>
        <fullName evidence="7">Pentacotripeptide-repeat region of PRORP domain-containing protein</fullName>
    </recommendedName>
</protein>
<dbReference type="Pfam" id="PF01535">
    <property type="entry name" value="PPR"/>
    <property type="match status" value="1"/>
</dbReference>